<dbReference type="SUPFAM" id="SSF89550">
    <property type="entry name" value="PHP domain-like"/>
    <property type="match status" value="1"/>
</dbReference>
<dbReference type="GO" id="GO:0035312">
    <property type="term" value="F:5'-3' DNA exonuclease activity"/>
    <property type="evidence" value="ECO:0007669"/>
    <property type="project" value="TreeGrafter"/>
</dbReference>
<gene>
    <name evidence="2" type="ORF">ATL31_0952</name>
</gene>
<dbReference type="InterPro" id="IPR004013">
    <property type="entry name" value="PHP_dom"/>
</dbReference>
<evidence type="ECO:0000313" key="3">
    <source>
        <dbReference type="Proteomes" id="UP000233781"/>
    </source>
</evidence>
<protein>
    <recommendedName>
        <fullName evidence="1">Polymerase/histidinol phosphatase N-terminal domain-containing protein</fullName>
    </recommendedName>
</protein>
<feature type="domain" description="Polymerase/histidinol phosphatase N-terminal" evidence="1">
    <location>
        <begin position="2"/>
        <end position="67"/>
    </location>
</feature>
<comment type="caution">
    <text evidence="2">The sequence shown here is derived from an EMBL/GenBank/DDBJ whole genome shotgun (WGS) entry which is preliminary data.</text>
</comment>
<dbReference type="Gene3D" id="3.20.20.140">
    <property type="entry name" value="Metal-dependent hydrolases"/>
    <property type="match status" value="1"/>
</dbReference>
<dbReference type="InterPro" id="IPR052018">
    <property type="entry name" value="PHP_domain"/>
</dbReference>
<dbReference type="Pfam" id="PF02811">
    <property type="entry name" value="PHP"/>
    <property type="match status" value="1"/>
</dbReference>
<evidence type="ECO:0000259" key="1">
    <source>
        <dbReference type="SMART" id="SM00481"/>
    </source>
</evidence>
<reference evidence="2 3" key="1">
    <citation type="submission" date="2017-12" db="EMBL/GenBank/DDBJ databases">
        <title>Sequencing the genomes of 1000 Actinobacteria strains.</title>
        <authorList>
            <person name="Klenk H.-P."/>
        </authorList>
    </citation>
    <scope>NUCLEOTIDE SEQUENCE [LARGE SCALE GENOMIC DNA]</scope>
    <source>
        <strain evidence="2 3">DSM 12806</strain>
    </source>
</reference>
<dbReference type="Proteomes" id="UP000233781">
    <property type="component" value="Unassembled WGS sequence"/>
</dbReference>
<dbReference type="EMBL" id="PJNE01000001">
    <property type="protein sequence ID" value="PKW26146.1"/>
    <property type="molecule type" value="Genomic_DNA"/>
</dbReference>
<dbReference type="Gene3D" id="1.10.150.650">
    <property type="match status" value="1"/>
</dbReference>
<dbReference type="AlphaFoldDB" id="A0A2N3YH34"/>
<dbReference type="CDD" id="cd07438">
    <property type="entry name" value="PHP_HisPPase_AMP"/>
    <property type="match status" value="1"/>
</dbReference>
<dbReference type="InterPro" id="IPR003141">
    <property type="entry name" value="Pol/His_phosphatase_N"/>
</dbReference>
<organism evidence="2 3">
    <name type="scientific">Phycicoccus duodecadis</name>
    <dbReference type="NCBI Taxonomy" id="173053"/>
    <lineage>
        <taxon>Bacteria</taxon>
        <taxon>Bacillati</taxon>
        <taxon>Actinomycetota</taxon>
        <taxon>Actinomycetes</taxon>
        <taxon>Micrococcales</taxon>
        <taxon>Intrasporangiaceae</taxon>
        <taxon>Phycicoccus</taxon>
    </lineage>
</organism>
<name>A0A2N3YH34_9MICO</name>
<dbReference type="PANTHER" id="PTHR42924">
    <property type="entry name" value="EXONUCLEASE"/>
    <property type="match status" value="1"/>
</dbReference>
<dbReference type="RefSeq" id="WP_101394760.1">
    <property type="nucleotide sequence ID" value="NZ_PJNE01000001.1"/>
</dbReference>
<dbReference type="PANTHER" id="PTHR42924:SF3">
    <property type="entry name" value="POLYMERASE_HISTIDINOL PHOSPHATASE N-TERMINAL DOMAIN-CONTAINING PROTEIN"/>
    <property type="match status" value="1"/>
</dbReference>
<keyword evidence="3" id="KW-1185">Reference proteome</keyword>
<evidence type="ECO:0000313" key="2">
    <source>
        <dbReference type="EMBL" id="PKW26146.1"/>
    </source>
</evidence>
<proteinExistence type="predicted"/>
<dbReference type="OrthoDB" id="9804333at2"/>
<sequence length="281" mass="29389">MIDLHTHSSASDGTQTPAELVRAGVAAGLDAMAVTDHDTTLGWDEASVTAREVGLVLVPGIEVSCARGAQCLHLLAYLPDSAHPALVAELEQARASRETRLDRMVEGMAADGIPVTVASVRAEVEDGATPGRPHIADALVRAGVVEHRDEAFARWLGDDSPYYVTHYAPDPVRAVEVVRAAGGVPVVAHPFSRTRTGVVGRELVEELAAAGLAGLEAHHRDHDDAAVRELVDLAGALGLLVTGSSDYHGAGKRNRLGENTTAPEVLAAIEAQATGTEVVRP</sequence>
<accession>A0A2N3YH34</accession>
<dbReference type="GO" id="GO:0004534">
    <property type="term" value="F:5'-3' RNA exonuclease activity"/>
    <property type="evidence" value="ECO:0007669"/>
    <property type="project" value="TreeGrafter"/>
</dbReference>
<dbReference type="SMART" id="SM00481">
    <property type="entry name" value="POLIIIAc"/>
    <property type="match status" value="1"/>
</dbReference>
<dbReference type="InterPro" id="IPR016195">
    <property type="entry name" value="Pol/histidinol_Pase-like"/>
</dbReference>